<accession>A0AAU8A333</accession>
<feature type="domain" description="ABC transporter" evidence="9">
    <location>
        <begin position="5"/>
        <end position="207"/>
    </location>
</feature>
<dbReference type="SMART" id="SM00382">
    <property type="entry name" value="AAA"/>
    <property type="match status" value="1"/>
</dbReference>
<gene>
    <name evidence="10" type="primary">ccmA</name>
    <name evidence="10" type="ORF">NKE59_02050</name>
</gene>
<dbReference type="NCBIfam" id="TIGR01189">
    <property type="entry name" value="ccmA"/>
    <property type="match status" value="1"/>
</dbReference>
<reference evidence="10" key="1">
    <citation type="submission" date="2022-06" db="EMBL/GenBank/DDBJ databases">
        <title>New Polynucleobacter species.</title>
        <authorList>
            <person name="Hahn M.W."/>
        </authorList>
    </citation>
    <scope>NUCLEOTIDE SEQUENCE</scope>
    <source>
        <strain evidence="10">UK-FUSCHL-C3</strain>
    </source>
</reference>
<dbReference type="RefSeq" id="WP_353439251.1">
    <property type="nucleotide sequence ID" value="NZ_CP099959.1"/>
</dbReference>
<evidence type="ECO:0000313" key="10">
    <source>
        <dbReference type="EMBL" id="XCC58093.1"/>
    </source>
</evidence>
<evidence type="ECO:0000256" key="6">
    <source>
        <dbReference type="ARBA" id="ARBA00022840"/>
    </source>
</evidence>
<dbReference type="InterPro" id="IPR027417">
    <property type="entry name" value="P-loop_NTPase"/>
</dbReference>
<dbReference type="InterPro" id="IPR003439">
    <property type="entry name" value="ABC_transporter-like_ATP-bd"/>
</dbReference>
<evidence type="ECO:0000256" key="1">
    <source>
        <dbReference type="ARBA" id="ARBA00022448"/>
    </source>
</evidence>
<organism evidence="10">
    <name type="scientific">Polynucleobacter sp. UK-FUSCHL-C3</name>
    <dbReference type="NCBI Taxonomy" id="2955208"/>
    <lineage>
        <taxon>Bacteria</taxon>
        <taxon>Pseudomonadati</taxon>
        <taxon>Pseudomonadota</taxon>
        <taxon>Betaproteobacteria</taxon>
        <taxon>Burkholderiales</taxon>
        <taxon>Burkholderiaceae</taxon>
        <taxon>Polynucleobacter</taxon>
    </lineage>
</organism>
<keyword evidence="8" id="KW-0472">Membrane</keyword>
<keyword evidence="1" id="KW-0813">Transport</keyword>
<dbReference type="EMBL" id="CP099959">
    <property type="protein sequence ID" value="XCC58093.1"/>
    <property type="molecule type" value="Genomic_DNA"/>
</dbReference>
<keyword evidence="5" id="KW-0201">Cytochrome c-type biogenesis</keyword>
<keyword evidence="4" id="KW-0547">Nucleotide-binding</keyword>
<evidence type="ECO:0000259" key="9">
    <source>
        <dbReference type="PROSITE" id="PS50893"/>
    </source>
</evidence>
<dbReference type="GO" id="GO:0022857">
    <property type="term" value="F:transmembrane transporter activity"/>
    <property type="evidence" value="ECO:0007669"/>
    <property type="project" value="InterPro"/>
</dbReference>
<evidence type="ECO:0000256" key="5">
    <source>
        <dbReference type="ARBA" id="ARBA00022748"/>
    </source>
</evidence>
<dbReference type="SUPFAM" id="SSF52540">
    <property type="entry name" value="P-loop containing nucleoside triphosphate hydrolases"/>
    <property type="match status" value="1"/>
</dbReference>
<name>A0AAU8A333_9BURK</name>
<dbReference type="Gene3D" id="3.40.50.300">
    <property type="entry name" value="P-loop containing nucleotide triphosphate hydrolases"/>
    <property type="match status" value="1"/>
</dbReference>
<dbReference type="InterPro" id="IPR003593">
    <property type="entry name" value="AAA+_ATPase"/>
</dbReference>
<sequence>MLKTLRLESVFCIRGGKSLFTNLDLEIKPGSILRISGDNGSGKSSLLRILCGLLPPQAGKVVWGDRLIHEDRDQFHSELIYLGHIPALKADFTAIENLMSLALLSGQSITAEEALSALTAADLADQAHRAIRTLSQGQKQRIALARLRLPNPKPLWILDEPFNALDQQSNQLLQSLLLAHVRQNGMVAISSHQALSIDDDPQVMRLVL</sequence>
<evidence type="ECO:0000256" key="3">
    <source>
        <dbReference type="ARBA" id="ARBA00022519"/>
    </source>
</evidence>
<keyword evidence="6" id="KW-0067">ATP-binding</keyword>
<keyword evidence="3" id="KW-0997">Cell inner membrane</keyword>
<dbReference type="Pfam" id="PF00005">
    <property type="entry name" value="ABC_tran"/>
    <property type="match status" value="1"/>
</dbReference>
<dbReference type="NCBIfam" id="NF010061">
    <property type="entry name" value="PRK13538.1"/>
    <property type="match status" value="1"/>
</dbReference>
<dbReference type="InterPro" id="IPR005895">
    <property type="entry name" value="ABC_transptr_haem_export_CcmA"/>
</dbReference>
<proteinExistence type="predicted"/>
<dbReference type="PROSITE" id="PS50893">
    <property type="entry name" value="ABC_TRANSPORTER_2"/>
    <property type="match status" value="1"/>
</dbReference>
<dbReference type="GO" id="GO:0005524">
    <property type="term" value="F:ATP binding"/>
    <property type="evidence" value="ECO:0007669"/>
    <property type="project" value="UniProtKB-KW"/>
</dbReference>
<dbReference type="PANTHER" id="PTHR43499">
    <property type="entry name" value="ABC TRANSPORTER I FAMILY MEMBER 1"/>
    <property type="match status" value="1"/>
</dbReference>
<evidence type="ECO:0000256" key="4">
    <source>
        <dbReference type="ARBA" id="ARBA00022741"/>
    </source>
</evidence>
<dbReference type="GO" id="GO:0017004">
    <property type="term" value="P:cytochrome complex assembly"/>
    <property type="evidence" value="ECO:0007669"/>
    <property type="project" value="UniProtKB-KW"/>
</dbReference>
<keyword evidence="7" id="KW-1278">Translocase</keyword>
<keyword evidence="2" id="KW-1003">Cell membrane</keyword>
<dbReference type="GO" id="GO:0016887">
    <property type="term" value="F:ATP hydrolysis activity"/>
    <property type="evidence" value="ECO:0007669"/>
    <property type="project" value="InterPro"/>
</dbReference>
<protein>
    <submittedName>
        <fullName evidence="10">Cytochrome c biogenesis heme-transporting ATPase CcmA</fullName>
    </submittedName>
</protein>
<dbReference type="AlphaFoldDB" id="A0AAU8A333"/>
<evidence type="ECO:0000256" key="7">
    <source>
        <dbReference type="ARBA" id="ARBA00022967"/>
    </source>
</evidence>
<dbReference type="PANTHER" id="PTHR43499:SF1">
    <property type="entry name" value="ABC TRANSPORTER I FAMILY MEMBER 1"/>
    <property type="match status" value="1"/>
</dbReference>
<evidence type="ECO:0000256" key="2">
    <source>
        <dbReference type="ARBA" id="ARBA00022475"/>
    </source>
</evidence>
<evidence type="ECO:0000256" key="8">
    <source>
        <dbReference type="ARBA" id="ARBA00023136"/>
    </source>
</evidence>